<dbReference type="RefSeq" id="WP_278220301.1">
    <property type="nucleotide sequence ID" value="NZ_JAKZMO010000004.1"/>
</dbReference>
<name>A0ABT6GM29_MYCGU</name>
<keyword evidence="3" id="KW-1185">Reference proteome</keyword>
<comment type="caution">
    <text evidence="2">The sequence shown here is derived from an EMBL/GenBank/DDBJ whole genome shotgun (WGS) entry which is preliminary data.</text>
</comment>
<protein>
    <submittedName>
        <fullName evidence="2">DUF559 domain-containing protein</fullName>
    </submittedName>
</protein>
<dbReference type="EMBL" id="JAKZMO010000004">
    <property type="protein sequence ID" value="MDG5482469.1"/>
    <property type="molecule type" value="Genomic_DNA"/>
</dbReference>
<dbReference type="Proteomes" id="UP001154266">
    <property type="component" value="Unassembled WGS sequence"/>
</dbReference>
<evidence type="ECO:0000313" key="3">
    <source>
        <dbReference type="Proteomes" id="UP001154266"/>
    </source>
</evidence>
<dbReference type="SUPFAM" id="SSF52980">
    <property type="entry name" value="Restriction endonuclease-like"/>
    <property type="match status" value="1"/>
</dbReference>
<organism evidence="2 3">
    <name type="scientific">Mycolicibacterium gadium</name>
    <name type="common">Mycobacterium gadium</name>
    <dbReference type="NCBI Taxonomy" id="1794"/>
    <lineage>
        <taxon>Bacteria</taxon>
        <taxon>Bacillati</taxon>
        <taxon>Actinomycetota</taxon>
        <taxon>Actinomycetes</taxon>
        <taxon>Mycobacteriales</taxon>
        <taxon>Mycobacteriaceae</taxon>
        <taxon>Mycolicibacterium</taxon>
    </lineage>
</organism>
<accession>A0ABT6GM29</accession>
<dbReference type="InterPro" id="IPR011335">
    <property type="entry name" value="Restrct_endonuc-II-like"/>
</dbReference>
<dbReference type="InterPro" id="IPR007569">
    <property type="entry name" value="DUF559"/>
</dbReference>
<sequence>MGDTEWPFLGTEALRNGSVSERGLRRGYDRIYRDVYLARGTEMTAESRAVAAWLWSGRQATLGGLSAAALHGSKWIDAELPAELFRRNGKKANGILIHRDELLADEATVLHDINVTTPARTAFDLGRRGRRIAAVIRLDALANATGLAPSRIWPLVDRHSGVRGLVQLREVLDLMDGGAESPQETRTRLVLVDAGLPRPRTQVCVGRWRVDMGYEDFKVGLEYDGPQHWEDPDIRARDIEKYADLSARGWVIIRVGAELLRYRQRVVVARTCEALLQAGAEWPVIGRILGKSVA</sequence>
<proteinExistence type="predicted"/>
<evidence type="ECO:0000259" key="1">
    <source>
        <dbReference type="Pfam" id="PF04480"/>
    </source>
</evidence>
<evidence type="ECO:0000313" key="2">
    <source>
        <dbReference type="EMBL" id="MDG5482469.1"/>
    </source>
</evidence>
<dbReference type="Pfam" id="PF04480">
    <property type="entry name" value="DUF559"/>
    <property type="match status" value="1"/>
</dbReference>
<gene>
    <name evidence="2" type="ORF">MNO81_06620</name>
</gene>
<feature type="domain" description="DUF559" evidence="1">
    <location>
        <begin position="200"/>
        <end position="266"/>
    </location>
</feature>
<reference evidence="2" key="1">
    <citation type="journal article" date="2023" name="Environ. Microbiol.">
        <title>The 2-methylpropene degradation pathway in Mycobacteriaceae family strains.</title>
        <authorList>
            <person name="Helbich S."/>
            <person name="Barrantes I."/>
            <person name="Dos Anjos Borges L.G."/>
            <person name="Pieper D.H."/>
            <person name="Vainshtein Y."/>
            <person name="Sohn K."/>
            <person name="Engesser K.H."/>
        </authorList>
    </citation>
    <scope>NUCLEOTIDE SEQUENCE</scope>
    <source>
        <strain evidence="2">IBE100</strain>
    </source>
</reference>
<dbReference type="Gene3D" id="3.40.960.10">
    <property type="entry name" value="VSR Endonuclease"/>
    <property type="match status" value="1"/>
</dbReference>